<dbReference type="RefSeq" id="WP_092520276.1">
    <property type="nucleotide sequence ID" value="NZ_FNKO01000001.1"/>
</dbReference>
<proteinExistence type="inferred from homology"/>
<reference evidence="4" key="1">
    <citation type="submission" date="2016-10" db="EMBL/GenBank/DDBJ databases">
        <authorList>
            <person name="Varghese N."/>
            <person name="Submissions S."/>
        </authorList>
    </citation>
    <scope>NUCLEOTIDE SEQUENCE [LARGE SCALE GENOMIC DNA]</scope>
    <source>
        <strain evidence="4">DSM 45459</strain>
    </source>
</reference>
<evidence type="ECO:0000313" key="3">
    <source>
        <dbReference type="EMBL" id="SDQ08498.1"/>
    </source>
</evidence>
<sequence length="131" mass="14037">MTGTLDSTKPSVEDERAEPARRGKLRIDRSVLRKIAEHAANLEPDCVPVARRVAGIGTGKHGATAHVTGPDRQLHVHLDLALRYPAPVTSTVRAVRERVGGELERLAGCRAASVDVRVTALVPQASAPRVE</sequence>
<accession>A0A1H0Y043</accession>
<evidence type="ECO:0000256" key="1">
    <source>
        <dbReference type="ARBA" id="ARBA00005721"/>
    </source>
</evidence>
<dbReference type="AlphaFoldDB" id="A0A1H0Y043"/>
<keyword evidence="4" id="KW-1185">Reference proteome</keyword>
<organism evidence="3 4">
    <name type="scientific">Actinopolyspora saharensis</name>
    <dbReference type="NCBI Taxonomy" id="995062"/>
    <lineage>
        <taxon>Bacteria</taxon>
        <taxon>Bacillati</taxon>
        <taxon>Actinomycetota</taxon>
        <taxon>Actinomycetes</taxon>
        <taxon>Actinopolysporales</taxon>
        <taxon>Actinopolysporaceae</taxon>
        <taxon>Actinopolyspora</taxon>
    </lineage>
</organism>
<dbReference type="InterPro" id="IPR005531">
    <property type="entry name" value="Asp23"/>
</dbReference>
<dbReference type="OrthoDB" id="3699309at2"/>
<evidence type="ECO:0000313" key="4">
    <source>
        <dbReference type="Proteomes" id="UP000199301"/>
    </source>
</evidence>
<dbReference type="STRING" id="995062.SAMN04489718_0137"/>
<evidence type="ECO:0000256" key="2">
    <source>
        <dbReference type="SAM" id="MobiDB-lite"/>
    </source>
</evidence>
<protein>
    <submittedName>
        <fullName evidence="3">Uncharacterized conserved protein YloU, alkaline shock protein (Asp23) family</fullName>
    </submittedName>
</protein>
<name>A0A1H0Y043_9ACTN</name>
<dbReference type="Proteomes" id="UP000199301">
    <property type="component" value="Unassembled WGS sequence"/>
</dbReference>
<dbReference type="EMBL" id="FNKO01000001">
    <property type="protein sequence ID" value="SDQ08498.1"/>
    <property type="molecule type" value="Genomic_DNA"/>
</dbReference>
<feature type="compositionally biased region" description="Basic and acidic residues" evidence="2">
    <location>
        <begin position="11"/>
        <end position="23"/>
    </location>
</feature>
<feature type="region of interest" description="Disordered" evidence="2">
    <location>
        <begin position="1"/>
        <end position="23"/>
    </location>
</feature>
<gene>
    <name evidence="3" type="ORF">SAMN04489718_0137</name>
</gene>
<feature type="compositionally biased region" description="Polar residues" evidence="2">
    <location>
        <begin position="1"/>
        <end position="10"/>
    </location>
</feature>
<dbReference type="Pfam" id="PF03780">
    <property type="entry name" value="Asp23"/>
    <property type="match status" value="1"/>
</dbReference>
<comment type="similarity">
    <text evidence="1">Belongs to the asp23 family.</text>
</comment>